<proteinExistence type="predicted"/>
<organism evidence="1 2">
    <name type="scientific">Orientia chuto str. Dubai</name>
    <dbReference type="NCBI Taxonomy" id="1359168"/>
    <lineage>
        <taxon>Bacteria</taxon>
        <taxon>Pseudomonadati</taxon>
        <taxon>Pseudomonadota</taxon>
        <taxon>Alphaproteobacteria</taxon>
        <taxon>Rickettsiales</taxon>
        <taxon>Rickettsiaceae</taxon>
        <taxon>Rickettsieae</taxon>
        <taxon>Orientia</taxon>
    </lineage>
</organism>
<protein>
    <submittedName>
        <fullName evidence="1">Uncharacterized protein</fullName>
    </submittedName>
</protein>
<comment type="caution">
    <text evidence="1">The sequence shown here is derived from an EMBL/GenBank/DDBJ whole genome shotgun (WGS) entry which is preliminary data.</text>
</comment>
<keyword evidence="2" id="KW-1185">Reference proteome</keyword>
<gene>
    <name evidence="1" type="ORF">OCHUTO_1006</name>
</gene>
<dbReference type="PATRIC" id="fig|1359168.3.peg.797"/>
<dbReference type="Proteomes" id="UP000033616">
    <property type="component" value="Unassembled WGS sequence"/>
</dbReference>
<reference evidence="1 2" key="1">
    <citation type="submission" date="2015-02" db="EMBL/GenBank/DDBJ databases">
        <title>Genome Sequencing of Rickettsiales.</title>
        <authorList>
            <person name="Daugherty S.C."/>
            <person name="Su Q."/>
            <person name="Abolude K."/>
            <person name="Beier-Sexton M."/>
            <person name="Carlyon J.A."/>
            <person name="Carter R."/>
            <person name="Day N.P."/>
            <person name="Dumler S.J."/>
            <person name="Dyachenko V."/>
            <person name="Godinez A."/>
            <person name="Kurtti T.J."/>
            <person name="Lichay M."/>
            <person name="Mullins K.E."/>
            <person name="Ott S."/>
            <person name="Pappas-Brown V."/>
            <person name="Paris D.H."/>
            <person name="Patel P."/>
            <person name="Richards A.L."/>
            <person name="Sadzewicz L."/>
            <person name="Sears K."/>
            <person name="Seidman D."/>
            <person name="Sengamalay N."/>
            <person name="Stenos J."/>
            <person name="Tallon L.J."/>
            <person name="Vincent G."/>
            <person name="Fraser C.M."/>
            <person name="Munderloh U."/>
            <person name="Dunning-Hotopp J.C."/>
        </authorList>
    </citation>
    <scope>NUCLEOTIDE SEQUENCE [LARGE SCALE GENOMIC DNA]</scope>
    <source>
        <strain evidence="1 2">Fuller</strain>
    </source>
</reference>
<name>A0A0F3MGY3_9RICK</name>
<dbReference type="AlphaFoldDB" id="A0A0F3MGY3"/>
<evidence type="ECO:0000313" key="1">
    <source>
        <dbReference type="EMBL" id="KJV55020.1"/>
    </source>
</evidence>
<accession>A0A0F3MGY3</accession>
<sequence>MVLAFSIIKNTLSISANAELHDQGGDFLQK</sequence>
<evidence type="ECO:0000313" key="2">
    <source>
        <dbReference type="Proteomes" id="UP000033616"/>
    </source>
</evidence>
<dbReference type="EMBL" id="LANP01000030">
    <property type="protein sequence ID" value="KJV55020.1"/>
    <property type="molecule type" value="Genomic_DNA"/>
</dbReference>
<dbReference type="STRING" id="1359168.OCHUTO_1006"/>